<keyword evidence="3" id="KW-0731">Sigma factor</keyword>
<dbReference type="Gene3D" id="1.10.10.10">
    <property type="entry name" value="Winged helix-like DNA-binding domain superfamily/Winged helix DNA-binding domain"/>
    <property type="match status" value="1"/>
</dbReference>
<keyword evidence="2" id="KW-0805">Transcription regulation</keyword>
<dbReference type="Proteomes" id="UP000050827">
    <property type="component" value="Unassembled WGS sequence"/>
</dbReference>
<dbReference type="OrthoDB" id="665981at2"/>
<dbReference type="PANTHER" id="PTHR43133">
    <property type="entry name" value="RNA POLYMERASE ECF-TYPE SIGMA FACTO"/>
    <property type="match status" value="1"/>
</dbReference>
<evidence type="ECO:0000256" key="3">
    <source>
        <dbReference type="ARBA" id="ARBA00023082"/>
    </source>
</evidence>
<dbReference type="SUPFAM" id="SSF88659">
    <property type="entry name" value="Sigma3 and sigma4 domains of RNA polymerase sigma factors"/>
    <property type="match status" value="1"/>
</dbReference>
<evidence type="ECO:0000256" key="4">
    <source>
        <dbReference type="ARBA" id="ARBA00023163"/>
    </source>
</evidence>
<dbReference type="InterPro" id="IPR013324">
    <property type="entry name" value="RNA_pol_sigma_r3/r4-like"/>
</dbReference>
<sequence>MPISSKITDNLLVGEFEKGNEKAFRKLFEMFWEPMFINAKSIVLDVDAAKDIVQNIWTNIWQNREIRKIENFEGYLYKAVKYSCYKYLRDSKFDTTHIEIIESLQLNSRPEIEKQYDFEETHTLLQDSLDKLSPRCRQVFKLSRLEEVSNEEIANLLGISKRSVENQMSIALKSIRQHMTTVQSAVTTFLTFFLIF</sequence>
<dbReference type="EMBL" id="LCTZ01000002">
    <property type="protein sequence ID" value="KQC30389.1"/>
    <property type="molecule type" value="Genomic_DNA"/>
</dbReference>
<keyword evidence="8" id="KW-1185">Reference proteome</keyword>
<dbReference type="GO" id="GO:0016987">
    <property type="term" value="F:sigma factor activity"/>
    <property type="evidence" value="ECO:0007669"/>
    <property type="project" value="UniProtKB-KW"/>
</dbReference>
<dbReference type="NCBIfam" id="TIGR02937">
    <property type="entry name" value="sigma70-ECF"/>
    <property type="match status" value="1"/>
</dbReference>
<dbReference type="InterPro" id="IPR039425">
    <property type="entry name" value="RNA_pol_sigma-70-like"/>
</dbReference>
<proteinExistence type="inferred from homology"/>
<gene>
    <name evidence="7" type="ORF">AAY42_11290</name>
</gene>
<dbReference type="Pfam" id="PF08281">
    <property type="entry name" value="Sigma70_r4_2"/>
    <property type="match status" value="1"/>
</dbReference>
<accession>A0A0Q1DMY4</accession>
<evidence type="ECO:0000313" key="8">
    <source>
        <dbReference type="Proteomes" id="UP000050827"/>
    </source>
</evidence>
<dbReference type="Gene3D" id="1.10.1740.10">
    <property type="match status" value="1"/>
</dbReference>
<dbReference type="AlphaFoldDB" id="A0A0Q1DMY4"/>
<name>A0A0Q1DMY4_9FLAO</name>
<dbReference type="STRING" id="346185.AAY42_11290"/>
<evidence type="ECO:0000259" key="5">
    <source>
        <dbReference type="Pfam" id="PF04542"/>
    </source>
</evidence>
<dbReference type="RefSeq" id="WP_055395242.1">
    <property type="nucleotide sequence ID" value="NZ_LCTZ01000002.1"/>
</dbReference>
<dbReference type="NCBIfam" id="TIGR02985">
    <property type="entry name" value="Sig70_bacteroi1"/>
    <property type="match status" value="1"/>
</dbReference>
<dbReference type="InterPro" id="IPR014284">
    <property type="entry name" value="RNA_pol_sigma-70_dom"/>
</dbReference>
<dbReference type="PANTHER" id="PTHR43133:SF46">
    <property type="entry name" value="RNA POLYMERASE SIGMA-70 FACTOR ECF SUBFAMILY"/>
    <property type="match status" value="1"/>
</dbReference>
<comment type="caution">
    <text evidence="7">The sequence shown here is derived from an EMBL/GenBank/DDBJ whole genome shotgun (WGS) entry which is preliminary data.</text>
</comment>
<comment type="similarity">
    <text evidence="1">Belongs to the sigma-70 factor family. ECF subfamily.</text>
</comment>
<protein>
    <recommendedName>
        <fullName evidence="9">RNA polymerase sigma-70 factor</fullName>
    </recommendedName>
</protein>
<feature type="domain" description="RNA polymerase sigma-70 region 2" evidence="5">
    <location>
        <begin position="39"/>
        <end position="92"/>
    </location>
</feature>
<dbReference type="GO" id="GO:0006352">
    <property type="term" value="P:DNA-templated transcription initiation"/>
    <property type="evidence" value="ECO:0007669"/>
    <property type="project" value="InterPro"/>
</dbReference>
<evidence type="ECO:0008006" key="9">
    <source>
        <dbReference type="Google" id="ProtNLM"/>
    </source>
</evidence>
<dbReference type="InterPro" id="IPR013325">
    <property type="entry name" value="RNA_pol_sigma_r2"/>
</dbReference>
<feature type="domain" description="RNA polymerase sigma factor 70 region 4 type 2" evidence="6">
    <location>
        <begin position="124"/>
        <end position="174"/>
    </location>
</feature>
<dbReference type="InterPro" id="IPR014327">
    <property type="entry name" value="RNA_pol_sigma70_bacteroid"/>
</dbReference>
<organism evidence="7 8">
    <name type="scientific">Flagellimonas eckloniae</name>
    <dbReference type="NCBI Taxonomy" id="346185"/>
    <lineage>
        <taxon>Bacteria</taxon>
        <taxon>Pseudomonadati</taxon>
        <taxon>Bacteroidota</taxon>
        <taxon>Flavobacteriia</taxon>
        <taxon>Flavobacteriales</taxon>
        <taxon>Flavobacteriaceae</taxon>
        <taxon>Flagellimonas</taxon>
    </lineage>
</organism>
<dbReference type="Pfam" id="PF04542">
    <property type="entry name" value="Sigma70_r2"/>
    <property type="match status" value="1"/>
</dbReference>
<evidence type="ECO:0000256" key="1">
    <source>
        <dbReference type="ARBA" id="ARBA00010641"/>
    </source>
</evidence>
<reference evidence="7 8" key="1">
    <citation type="submission" date="2015-04" db="EMBL/GenBank/DDBJ databases">
        <title>Complete genome of flavobacterium.</title>
        <authorList>
            <person name="Kwon Y.M."/>
            <person name="Kim S.-J."/>
        </authorList>
    </citation>
    <scope>NUCLEOTIDE SEQUENCE [LARGE SCALE GENOMIC DNA]</scope>
    <source>
        <strain evidence="7 8">DK169</strain>
    </source>
</reference>
<dbReference type="InterPro" id="IPR007627">
    <property type="entry name" value="RNA_pol_sigma70_r2"/>
</dbReference>
<keyword evidence="4" id="KW-0804">Transcription</keyword>
<evidence type="ECO:0000256" key="2">
    <source>
        <dbReference type="ARBA" id="ARBA00023015"/>
    </source>
</evidence>
<dbReference type="SUPFAM" id="SSF88946">
    <property type="entry name" value="Sigma2 domain of RNA polymerase sigma factors"/>
    <property type="match status" value="1"/>
</dbReference>
<evidence type="ECO:0000313" key="7">
    <source>
        <dbReference type="EMBL" id="KQC30389.1"/>
    </source>
</evidence>
<dbReference type="InterPro" id="IPR013249">
    <property type="entry name" value="RNA_pol_sigma70_r4_t2"/>
</dbReference>
<dbReference type="InterPro" id="IPR036388">
    <property type="entry name" value="WH-like_DNA-bd_sf"/>
</dbReference>
<evidence type="ECO:0000259" key="6">
    <source>
        <dbReference type="Pfam" id="PF08281"/>
    </source>
</evidence>
<dbReference type="GO" id="GO:0003677">
    <property type="term" value="F:DNA binding"/>
    <property type="evidence" value="ECO:0007669"/>
    <property type="project" value="InterPro"/>
</dbReference>